<gene>
    <name evidence="1" type="ORF">FKG94_10205</name>
</gene>
<name>A0A545TS37_9GAMM</name>
<dbReference type="InterPro" id="IPR024409">
    <property type="entry name" value="DUF3833"/>
</dbReference>
<comment type="caution">
    <text evidence="1">The sequence shown here is derived from an EMBL/GenBank/DDBJ whole genome shotgun (WGS) entry which is preliminary data.</text>
</comment>
<accession>A0A545TS37</accession>
<keyword evidence="2" id="KW-1185">Reference proteome</keyword>
<reference evidence="1 2" key="1">
    <citation type="submission" date="2019-06" db="EMBL/GenBank/DDBJ databases">
        <title>Whole genome sequence for Cellvibrionaceae sp. R142.</title>
        <authorList>
            <person name="Wang G."/>
        </authorList>
    </citation>
    <scope>NUCLEOTIDE SEQUENCE [LARGE SCALE GENOMIC DNA]</scope>
    <source>
        <strain evidence="1 2">R142</strain>
    </source>
</reference>
<evidence type="ECO:0000313" key="2">
    <source>
        <dbReference type="Proteomes" id="UP000319732"/>
    </source>
</evidence>
<dbReference type="EMBL" id="VHSG01000010">
    <property type="protein sequence ID" value="TQV80037.1"/>
    <property type="molecule type" value="Genomic_DNA"/>
</dbReference>
<proteinExistence type="predicted"/>
<dbReference type="Proteomes" id="UP000319732">
    <property type="component" value="Unassembled WGS sequence"/>
</dbReference>
<dbReference type="AlphaFoldDB" id="A0A545TS37"/>
<protein>
    <submittedName>
        <fullName evidence="1">DUF3833 domain-containing protein</fullName>
    </submittedName>
</protein>
<sequence length="202" mass="22556">MLLSFRDSFNATFGKVFFDKVSNNFFPKFSSAALAFLMVLLVGCSGVSINDYRSNQPALVLEEFFDGNLSAHGVVKNRSGKVIRYFNADIKASWENGVGTLDEDFLFDDGEKQRRVWTLRPAGEGRYIGTAGDVVGEGRGTVVGNAMFLDYVLRIPYGDGTLDIRVDDRMYLVSPNVLINESSLRKFGFEVGRLLLVIERRP</sequence>
<dbReference type="Pfam" id="PF12915">
    <property type="entry name" value="DUF3833"/>
    <property type="match status" value="1"/>
</dbReference>
<evidence type="ECO:0000313" key="1">
    <source>
        <dbReference type="EMBL" id="TQV80037.1"/>
    </source>
</evidence>
<dbReference type="OrthoDB" id="5296954at2"/>
<organism evidence="1 2">
    <name type="scientific">Exilibacterium tricleocarpae</name>
    <dbReference type="NCBI Taxonomy" id="2591008"/>
    <lineage>
        <taxon>Bacteria</taxon>
        <taxon>Pseudomonadati</taxon>
        <taxon>Pseudomonadota</taxon>
        <taxon>Gammaproteobacteria</taxon>
        <taxon>Cellvibrionales</taxon>
        <taxon>Cellvibrionaceae</taxon>
        <taxon>Exilibacterium</taxon>
    </lineage>
</organism>